<evidence type="ECO:0000259" key="4">
    <source>
        <dbReference type="PROSITE" id="PS50949"/>
    </source>
</evidence>
<accession>A0A1H6E2S4</accession>
<sequence>MIEFRVDTGSGVPPYRQLVHQVEHALRLGQLQVGDRLPTVKELAKNLVINPNTVLKAYRELEHKGLAKGRPGQGTFIERALTGLPAEKQAELRAGLESWLTEAHRAGMDADGIAALVATVLAEFRLEERT</sequence>
<dbReference type="Gene3D" id="1.10.10.10">
    <property type="entry name" value="Winged helix-like DNA-binding domain superfamily/Winged helix DNA-binding domain"/>
    <property type="match status" value="1"/>
</dbReference>
<dbReference type="GO" id="GO:0003677">
    <property type="term" value="F:DNA binding"/>
    <property type="evidence" value="ECO:0007669"/>
    <property type="project" value="UniProtKB-KW"/>
</dbReference>
<dbReference type="SMART" id="SM00345">
    <property type="entry name" value="HTH_GNTR"/>
    <property type="match status" value="1"/>
</dbReference>
<feature type="domain" description="HTH gntR-type" evidence="4">
    <location>
        <begin position="12"/>
        <end position="80"/>
    </location>
</feature>
<keyword evidence="3" id="KW-0804">Transcription</keyword>
<dbReference type="Pfam" id="PF00392">
    <property type="entry name" value="GntR"/>
    <property type="match status" value="1"/>
</dbReference>
<dbReference type="EMBL" id="FOME01000020">
    <property type="protein sequence ID" value="SFF15394.1"/>
    <property type="molecule type" value="Genomic_DNA"/>
</dbReference>
<evidence type="ECO:0000313" key="7">
    <source>
        <dbReference type="Proteomes" id="UP000199690"/>
    </source>
</evidence>
<dbReference type="EMBL" id="FNVB01000008">
    <property type="protein sequence ID" value="SEG91414.1"/>
    <property type="molecule type" value="Genomic_DNA"/>
</dbReference>
<dbReference type="AlphaFoldDB" id="A0A1H6E2S4"/>
<accession>A0A1I2GCD4</accession>
<keyword evidence="2" id="KW-0238">DNA-binding</keyword>
<dbReference type="GO" id="GO:0003700">
    <property type="term" value="F:DNA-binding transcription factor activity"/>
    <property type="evidence" value="ECO:0007669"/>
    <property type="project" value="InterPro"/>
</dbReference>
<dbReference type="SMR" id="A0A1H6E2S4"/>
<evidence type="ECO:0000256" key="3">
    <source>
        <dbReference type="ARBA" id="ARBA00023163"/>
    </source>
</evidence>
<reference evidence="5" key="2">
    <citation type="submission" date="2016-10" db="EMBL/GenBank/DDBJ databases">
        <authorList>
            <person name="de Groot N.N."/>
        </authorList>
    </citation>
    <scope>NUCLEOTIDE SEQUENCE [LARGE SCALE GENOMIC DNA]</scope>
    <source>
        <strain evidence="5">ATCC 20501</strain>
    </source>
</reference>
<protein>
    <submittedName>
        <fullName evidence="5">Transcriptional regulator, GntR family</fullName>
    </submittedName>
</protein>
<dbReference type="Proteomes" id="UP000236729">
    <property type="component" value="Unassembled WGS sequence"/>
</dbReference>
<evidence type="ECO:0000256" key="1">
    <source>
        <dbReference type="ARBA" id="ARBA00023015"/>
    </source>
</evidence>
<dbReference type="RefSeq" id="WP_093358276.1">
    <property type="nucleotide sequence ID" value="NZ_FNVB01000008.1"/>
</dbReference>
<dbReference type="InterPro" id="IPR036390">
    <property type="entry name" value="WH_DNA-bd_sf"/>
</dbReference>
<evidence type="ECO:0000256" key="2">
    <source>
        <dbReference type="ARBA" id="ARBA00023125"/>
    </source>
</evidence>
<evidence type="ECO:0000313" key="8">
    <source>
        <dbReference type="Proteomes" id="UP000236729"/>
    </source>
</evidence>
<dbReference type="SUPFAM" id="SSF46785">
    <property type="entry name" value="Winged helix' DNA-binding domain"/>
    <property type="match status" value="1"/>
</dbReference>
<evidence type="ECO:0000313" key="5">
    <source>
        <dbReference type="EMBL" id="SEG91414.1"/>
    </source>
</evidence>
<dbReference type="PROSITE" id="PS50949">
    <property type="entry name" value="HTH_GNTR"/>
    <property type="match status" value="1"/>
</dbReference>
<dbReference type="PANTHER" id="PTHR38445">
    <property type="entry name" value="HTH-TYPE TRANSCRIPTIONAL REPRESSOR YTRA"/>
    <property type="match status" value="1"/>
</dbReference>
<dbReference type="PANTHER" id="PTHR38445:SF7">
    <property type="entry name" value="GNTR-FAMILY TRANSCRIPTIONAL REGULATOR"/>
    <property type="match status" value="1"/>
</dbReference>
<evidence type="ECO:0000313" key="6">
    <source>
        <dbReference type="EMBL" id="SFF15394.1"/>
    </source>
</evidence>
<dbReference type="InterPro" id="IPR036388">
    <property type="entry name" value="WH-like_DNA-bd_sf"/>
</dbReference>
<dbReference type="InterPro" id="IPR000524">
    <property type="entry name" value="Tscrpt_reg_HTH_GntR"/>
</dbReference>
<gene>
    <name evidence="5" type="ORF">SAMN02982929_05455</name>
    <name evidence="6" type="ORF">SAMN05216506_12091</name>
</gene>
<reference evidence="7 8" key="1">
    <citation type="submission" date="2016-10" db="EMBL/GenBank/DDBJ databases">
        <authorList>
            <person name="Varghese N."/>
            <person name="Submissions S."/>
        </authorList>
    </citation>
    <scope>NUCLEOTIDE SEQUENCE [LARGE SCALE GENOMIC DNA]</scope>
    <source>
        <strain evidence="8">ATCC 20501</strain>
        <strain evidence="6 7">CGMCC 4.3529</strain>
    </source>
</reference>
<proteinExistence type="predicted"/>
<name>A0A1H6E2S4_9PSEU</name>
<dbReference type="CDD" id="cd07377">
    <property type="entry name" value="WHTH_GntR"/>
    <property type="match status" value="1"/>
</dbReference>
<organism evidence="5 8">
    <name type="scientific">Saccharopolyspora kobensis</name>
    <dbReference type="NCBI Taxonomy" id="146035"/>
    <lineage>
        <taxon>Bacteria</taxon>
        <taxon>Bacillati</taxon>
        <taxon>Actinomycetota</taxon>
        <taxon>Actinomycetes</taxon>
        <taxon>Pseudonocardiales</taxon>
        <taxon>Pseudonocardiaceae</taxon>
        <taxon>Saccharopolyspora</taxon>
    </lineage>
</organism>
<keyword evidence="7" id="KW-1185">Reference proteome</keyword>
<keyword evidence="1" id="KW-0805">Transcription regulation</keyword>
<dbReference type="Proteomes" id="UP000199690">
    <property type="component" value="Unassembled WGS sequence"/>
</dbReference>